<sequence>MTGTVYYLSAGHECYSRTASRRHSRLNSGGRIMAFAEDLGTFSMAYGLIHDIFSNDPHALGMQFSAGNNLNTVYFDALTDQYFEITSRKVGKDGSVTEVYDTYSSYSYDSKKGVYVGVGKTGSYSATQANPNADVTQQVNIVQ</sequence>
<name>A0A110AZY8_9SPHI</name>
<organism evidence="1 2">
    <name type="scientific">Mucilaginibacter gotjawali</name>
    <dbReference type="NCBI Taxonomy" id="1550579"/>
    <lineage>
        <taxon>Bacteria</taxon>
        <taxon>Pseudomonadati</taxon>
        <taxon>Bacteroidota</taxon>
        <taxon>Sphingobacteriia</taxon>
        <taxon>Sphingobacteriales</taxon>
        <taxon>Sphingobacteriaceae</taxon>
        <taxon>Mucilaginibacter</taxon>
    </lineage>
</organism>
<gene>
    <name evidence="1" type="ORF">MgSA37_03089</name>
</gene>
<protein>
    <submittedName>
        <fullName evidence="1">Uncharacterized protein</fullName>
    </submittedName>
</protein>
<dbReference type="Proteomes" id="UP000218263">
    <property type="component" value="Chromosome"/>
</dbReference>
<evidence type="ECO:0000313" key="2">
    <source>
        <dbReference type="Proteomes" id="UP000218263"/>
    </source>
</evidence>
<proteinExistence type="predicted"/>
<dbReference type="EMBL" id="AP017313">
    <property type="protein sequence ID" value="BAU54910.1"/>
    <property type="molecule type" value="Genomic_DNA"/>
</dbReference>
<dbReference type="AlphaFoldDB" id="A0A110AZY8"/>
<dbReference type="KEGG" id="mgot:MgSA37_03089"/>
<accession>A0A110AZY8</accession>
<evidence type="ECO:0000313" key="1">
    <source>
        <dbReference type="EMBL" id="BAU54910.1"/>
    </source>
</evidence>
<reference evidence="1 2" key="1">
    <citation type="submission" date="2015-12" db="EMBL/GenBank/DDBJ databases">
        <title>Genome sequence of Mucilaginibacter gotjawali.</title>
        <authorList>
            <person name="Lee J.S."/>
            <person name="Lee K.C."/>
            <person name="Kim K.K."/>
            <person name="Lee B.W."/>
        </authorList>
    </citation>
    <scope>NUCLEOTIDE SEQUENCE [LARGE SCALE GENOMIC DNA]</scope>
    <source>
        <strain evidence="1 2">SA3-7</strain>
    </source>
</reference>
<keyword evidence="2" id="KW-1185">Reference proteome</keyword>